<evidence type="ECO:0000313" key="2">
    <source>
        <dbReference type="Proteomes" id="UP000094526"/>
    </source>
</evidence>
<dbReference type="VEuPathDB" id="FungiDB:CLCR_04456"/>
<proteinExistence type="predicted"/>
<accession>A0A1C1CJ58</accession>
<name>A0A1C1CJ58_9EURO</name>
<evidence type="ECO:0000313" key="1">
    <source>
        <dbReference type="EMBL" id="OCT48555.1"/>
    </source>
</evidence>
<dbReference type="AlphaFoldDB" id="A0A1C1CJ58"/>
<comment type="caution">
    <text evidence="1">The sequence shown here is derived from an EMBL/GenBank/DDBJ whole genome shotgun (WGS) entry which is preliminary data.</text>
</comment>
<organism evidence="1 2">
    <name type="scientific">Cladophialophora carrionii</name>
    <dbReference type="NCBI Taxonomy" id="86049"/>
    <lineage>
        <taxon>Eukaryota</taxon>
        <taxon>Fungi</taxon>
        <taxon>Dikarya</taxon>
        <taxon>Ascomycota</taxon>
        <taxon>Pezizomycotina</taxon>
        <taxon>Eurotiomycetes</taxon>
        <taxon>Chaetothyriomycetidae</taxon>
        <taxon>Chaetothyriales</taxon>
        <taxon>Herpotrichiellaceae</taxon>
        <taxon>Cladophialophora</taxon>
    </lineage>
</organism>
<reference evidence="2" key="1">
    <citation type="submission" date="2015-07" db="EMBL/GenBank/DDBJ databases">
        <authorList>
            <person name="Teixeira M.M."/>
            <person name="Souza R.C."/>
            <person name="Almeida L.G."/>
            <person name="Vicente V.A."/>
            <person name="de Hoog S."/>
            <person name="Bocca A.L."/>
            <person name="de Almeida S.R."/>
            <person name="Vasconcelos A.T."/>
            <person name="Felipe M.S."/>
        </authorList>
    </citation>
    <scope>NUCLEOTIDE SEQUENCE [LARGE SCALE GENOMIC DNA]</scope>
    <source>
        <strain evidence="2">KSF</strain>
    </source>
</reference>
<keyword evidence="2" id="KW-1185">Reference proteome</keyword>
<sequence length="81" mass="9273">MSCTTCSSCEAFENTSDKPKLSTARNKANLEKGRQTLHSAYTGQQSITEKEEIQQYRDLIRWAEEDHLEDLKATLQHILDS</sequence>
<dbReference type="VEuPathDB" id="FungiDB:G647_10293"/>
<dbReference type="EMBL" id="LGRB01000012">
    <property type="protein sequence ID" value="OCT48555.1"/>
    <property type="molecule type" value="Genomic_DNA"/>
</dbReference>
<gene>
    <name evidence="1" type="ORF">CLCR_04456</name>
</gene>
<dbReference type="Proteomes" id="UP000094526">
    <property type="component" value="Unassembled WGS sequence"/>
</dbReference>
<protein>
    <submittedName>
        <fullName evidence="1">Uncharacterized protein</fullName>
    </submittedName>
</protein>